<feature type="chain" id="PRO_5007619464" evidence="1">
    <location>
        <begin position="23"/>
        <end position="328"/>
    </location>
</feature>
<keyword evidence="4" id="KW-1185">Reference proteome</keyword>
<dbReference type="STRING" id="1777140.AWB79_01113"/>
<dbReference type="EMBL" id="FCOA02000002">
    <property type="protein sequence ID" value="SAK46384.1"/>
    <property type="molecule type" value="Genomic_DNA"/>
</dbReference>
<sequence>MRISFCLCVPVFALAIAGCASKAGKTGQEEFAYSTVVVELRPAPGAARAQAGQTALDYVNARREEVGLPAIAADHGIEAAASAHARYLAMNRAGTHEEIEGKPGFTGADVLTRVRLHTRAHSASEVVALIGASQMQSPPIEHIFASPYHRGALLFDWARGGEASALVSSASAGAVTVVDFADIAPALADHELIAWPYDGQTQVPAAWIDNEQPDPMGPESRYRGQVLGYPITLSGGPNAHIELKSFELRDARGSTIPCRIAPLALADAARNTAICTPYEPLRHATRYTVRAQGTLRQLSKRARFDLSWAFTTTSDAARPESVAVTGQR</sequence>
<dbReference type="Proteomes" id="UP000054851">
    <property type="component" value="Unassembled WGS sequence"/>
</dbReference>
<protein>
    <submittedName>
        <fullName evidence="3">Allergen V5/Tpx-1 family protein</fullName>
    </submittedName>
</protein>
<evidence type="ECO:0000259" key="2">
    <source>
        <dbReference type="Pfam" id="PF00188"/>
    </source>
</evidence>
<proteinExistence type="predicted"/>
<dbReference type="Pfam" id="PF00188">
    <property type="entry name" value="CAP"/>
    <property type="match status" value="1"/>
</dbReference>
<name>A0A157ZLH9_9BURK</name>
<organism evidence="3 4">
    <name type="scientific">Caballeronia hypogeia</name>
    <dbReference type="NCBI Taxonomy" id="1777140"/>
    <lineage>
        <taxon>Bacteria</taxon>
        <taxon>Pseudomonadati</taxon>
        <taxon>Pseudomonadota</taxon>
        <taxon>Betaproteobacteria</taxon>
        <taxon>Burkholderiales</taxon>
        <taxon>Burkholderiaceae</taxon>
        <taxon>Caballeronia</taxon>
    </lineage>
</organism>
<accession>A0A157ZLH9</accession>
<evidence type="ECO:0000256" key="1">
    <source>
        <dbReference type="SAM" id="SignalP"/>
    </source>
</evidence>
<dbReference type="Gene3D" id="3.40.33.10">
    <property type="entry name" value="CAP"/>
    <property type="match status" value="1"/>
</dbReference>
<evidence type="ECO:0000313" key="4">
    <source>
        <dbReference type="Proteomes" id="UP000054851"/>
    </source>
</evidence>
<reference evidence="3" key="1">
    <citation type="submission" date="2016-01" db="EMBL/GenBank/DDBJ databases">
        <authorList>
            <person name="Peeters C."/>
        </authorList>
    </citation>
    <scope>NUCLEOTIDE SEQUENCE</scope>
    <source>
        <strain evidence="3">LMG 29322</strain>
    </source>
</reference>
<dbReference type="RefSeq" id="WP_157695694.1">
    <property type="nucleotide sequence ID" value="NZ_FCOA02000002.1"/>
</dbReference>
<dbReference type="OrthoDB" id="5372233at2"/>
<feature type="signal peptide" evidence="1">
    <location>
        <begin position="1"/>
        <end position="22"/>
    </location>
</feature>
<dbReference type="InterPro" id="IPR014044">
    <property type="entry name" value="CAP_dom"/>
</dbReference>
<dbReference type="PROSITE" id="PS51257">
    <property type="entry name" value="PROKAR_LIPOPROTEIN"/>
    <property type="match status" value="1"/>
</dbReference>
<dbReference type="InterPro" id="IPR035940">
    <property type="entry name" value="CAP_sf"/>
</dbReference>
<dbReference type="SUPFAM" id="SSF55797">
    <property type="entry name" value="PR-1-like"/>
    <property type="match status" value="1"/>
</dbReference>
<comment type="caution">
    <text evidence="3">The sequence shown here is derived from an EMBL/GenBank/DDBJ whole genome shotgun (WGS) entry which is preliminary data.</text>
</comment>
<dbReference type="AlphaFoldDB" id="A0A157ZLH9"/>
<feature type="domain" description="SCP" evidence="2">
    <location>
        <begin position="56"/>
        <end position="113"/>
    </location>
</feature>
<gene>
    <name evidence="3" type="ORF">AWB79_01113</name>
</gene>
<evidence type="ECO:0000313" key="3">
    <source>
        <dbReference type="EMBL" id="SAK46384.1"/>
    </source>
</evidence>
<keyword evidence="1" id="KW-0732">Signal</keyword>